<dbReference type="Proteomes" id="UP000186132">
    <property type="component" value="Unassembled WGS sequence"/>
</dbReference>
<organism evidence="4 5">
    <name type="scientific">Jatrophihabitans endophyticus</name>
    <dbReference type="NCBI Taxonomy" id="1206085"/>
    <lineage>
        <taxon>Bacteria</taxon>
        <taxon>Bacillati</taxon>
        <taxon>Actinomycetota</taxon>
        <taxon>Actinomycetes</taxon>
        <taxon>Jatrophihabitantales</taxon>
        <taxon>Jatrophihabitantaceae</taxon>
        <taxon>Jatrophihabitans</taxon>
    </lineage>
</organism>
<evidence type="ECO:0000259" key="2">
    <source>
        <dbReference type="Pfam" id="PF00460"/>
    </source>
</evidence>
<dbReference type="InterPro" id="IPR010930">
    <property type="entry name" value="Flg_bb/hook_C_dom"/>
</dbReference>
<accession>A0A1M5IF00</accession>
<keyword evidence="4" id="KW-0966">Cell projection</keyword>
<reference evidence="4 5" key="1">
    <citation type="submission" date="2016-11" db="EMBL/GenBank/DDBJ databases">
        <authorList>
            <person name="Jaros S."/>
            <person name="Januszkiewicz K."/>
            <person name="Wedrychowicz H."/>
        </authorList>
    </citation>
    <scope>NUCLEOTIDE SEQUENCE [LARGE SCALE GENOMIC DNA]</scope>
    <source>
        <strain evidence="4 5">DSM 45627</strain>
    </source>
</reference>
<keyword evidence="5" id="KW-1185">Reference proteome</keyword>
<dbReference type="InterPro" id="IPR001444">
    <property type="entry name" value="Flag_bb_rod_N"/>
</dbReference>
<sequence length="137" mass="14209">MFQSITTAGTGLQSYHTWLDTIANNIANVNDTAGTSAAAFHEHYVVLQENGGNGSVGDGVHVAQVAAVSDTAATADAEYDPTNPQADANGDVYRARVDLPGQMGDMIAAQRAFQANANVVDRAKEVYEAAIGIGKGI</sequence>
<dbReference type="RefSeq" id="WP_200800112.1">
    <property type="nucleotide sequence ID" value="NZ_FQVU01000002.1"/>
</dbReference>
<keyword evidence="4" id="KW-0969">Cilium</keyword>
<feature type="domain" description="Flagellar basal-body/hook protein C-terminal" evidence="3">
    <location>
        <begin position="97"/>
        <end position="131"/>
    </location>
</feature>
<evidence type="ECO:0000256" key="1">
    <source>
        <dbReference type="ARBA" id="ARBA00009677"/>
    </source>
</evidence>
<dbReference type="GO" id="GO:0009288">
    <property type="term" value="C:bacterial-type flagellum"/>
    <property type="evidence" value="ECO:0007669"/>
    <property type="project" value="TreeGrafter"/>
</dbReference>
<dbReference type="GO" id="GO:0071978">
    <property type="term" value="P:bacterial-type flagellum-dependent swarming motility"/>
    <property type="evidence" value="ECO:0007669"/>
    <property type="project" value="TreeGrafter"/>
</dbReference>
<protein>
    <submittedName>
        <fullName evidence="4">Flagellar basal-body rod protein FlgC</fullName>
    </submittedName>
</protein>
<dbReference type="STRING" id="1206085.SAMN05443575_1870"/>
<name>A0A1M5IF00_9ACTN</name>
<comment type="similarity">
    <text evidence="1">Belongs to the flagella basal body rod proteins family.</text>
</comment>
<gene>
    <name evidence="4" type="ORF">SAMN05443575_1870</name>
</gene>
<dbReference type="EMBL" id="FQVU01000002">
    <property type="protein sequence ID" value="SHG26827.1"/>
    <property type="molecule type" value="Genomic_DNA"/>
</dbReference>
<evidence type="ECO:0000259" key="3">
    <source>
        <dbReference type="Pfam" id="PF06429"/>
    </source>
</evidence>
<dbReference type="Pfam" id="PF06429">
    <property type="entry name" value="Flg_bbr_C"/>
    <property type="match status" value="1"/>
</dbReference>
<evidence type="ECO:0000313" key="5">
    <source>
        <dbReference type="Proteomes" id="UP000186132"/>
    </source>
</evidence>
<evidence type="ECO:0000313" key="4">
    <source>
        <dbReference type="EMBL" id="SHG26827.1"/>
    </source>
</evidence>
<proteinExistence type="inferred from homology"/>
<feature type="domain" description="Flagellar basal body rod protein N-terminal" evidence="2">
    <location>
        <begin position="6"/>
        <end position="34"/>
    </location>
</feature>
<keyword evidence="4" id="KW-0282">Flagellum</keyword>
<dbReference type="AlphaFoldDB" id="A0A1M5IF00"/>
<dbReference type="PANTHER" id="PTHR30435:SF2">
    <property type="entry name" value="FLAGELLAR BASAL-BODY ROD PROTEIN FLGC"/>
    <property type="match status" value="1"/>
</dbReference>
<dbReference type="Pfam" id="PF00460">
    <property type="entry name" value="Flg_bb_rod"/>
    <property type="match status" value="1"/>
</dbReference>
<dbReference type="PANTHER" id="PTHR30435">
    <property type="entry name" value="FLAGELLAR PROTEIN"/>
    <property type="match status" value="1"/>
</dbReference>